<evidence type="ECO:0000313" key="1">
    <source>
        <dbReference type="EMBL" id="OVF73317.1"/>
    </source>
</evidence>
<dbReference type="InterPro" id="IPR038418">
    <property type="entry name" value="6-PTP_synth/QueD_sf"/>
</dbReference>
<dbReference type="EMBL" id="NDBK01000050">
    <property type="protein sequence ID" value="OVF73317.1"/>
    <property type="molecule type" value="Genomic_DNA"/>
</dbReference>
<sequence>MILASSFLLRKRLFCFIKEVAVKLFINDLTVMDFSFLDAESGLIGDSLIVDIILEGDLNAESMVMDFSHAKKSIKHEIDKLADHVLIVPEQNSHIIVSHAGTTTEVAMLRKNGETQCFISGPQESFWLVQTDNINSRCLESQIEKHLLACLPQGVKDITITLRPESINGDSYHYSHGLKKHRGNCQRIAHGHRSAIRIFVDGERSHMWEQKWATRWNNAYLLSREDVVTVTTLSPRGVAYWHKGLTCSSWRSSQGYFEIMLCSEVVDILPCDTTVESLALFIRQSIEHGLPAAKIEVHAFEGVGKGAIA</sequence>
<dbReference type="RefSeq" id="WP_000599437.1">
    <property type="nucleotide sequence ID" value="NZ_ON081619.1"/>
</dbReference>
<protein>
    <submittedName>
        <fullName evidence="1">Isocitrate dehydrogenase</fullName>
    </submittedName>
</protein>
<evidence type="ECO:0000313" key="4">
    <source>
        <dbReference type="Proteomes" id="UP000196447"/>
    </source>
</evidence>
<proteinExistence type="predicted"/>
<comment type="caution">
    <text evidence="1">The sequence shown here is derived from an EMBL/GenBank/DDBJ whole genome shotgun (WGS) entry which is preliminary data.</text>
</comment>
<dbReference type="AlphaFoldDB" id="A0A1W6GZL1"/>
<dbReference type="Proteomes" id="UP000234439">
    <property type="component" value="Unassembled WGS sequence"/>
</dbReference>
<reference evidence="2 5" key="1">
    <citation type="journal article" date="2017" name="J. Infect. Dis.">
        <title>An Analysis of the Epidemic of Klebsiella pneumoniae Carbapenemase-Producing K. pneumoniae: Convergence of Two Evolutionary Mechanisms Creates the Perfect Storm.</title>
        <authorList>
            <person name="Rojas L.J."/>
            <person name="Weinstock G.M."/>
            <person name="De La Cadena E."/>
            <person name="Diaz L."/>
            <person name="Rios R."/>
            <person name="Hanson B.M."/>
            <person name="Brown J.S."/>
            <person name="Vats P."/>
            <person name="Phillips D.S."/>
            <person name="Nguyen H."/>
            <person name="Hujer K.M."/>
            <person name="Correa A."/>
            <person name="Adams M.D."/>
            <person name="Perez F."/>
            <person name="Sodergren E."/>
            <person name="Narechania A."/>
            <person name="Planet P.J."/>
            <person name="Villegas M.V."/>
            <person name="Bonomo R.A."/>
            <person name="Arias C.A."/>
        </authorList>
    </citation>
    <scope>NUCLEOTIDE SEQUENCE [LARGE SCALE GENOMIC DNA]</scope>
    <source>
        <strain evidence="2 5">COL-Kpn30</strain>
    </source>
</reference>
<dbReference type="Proteomes" id="UP000253559">
    <property type="component" value="Unassembled WGS sequence"/>
</dbReference>
<gene>
    <name evidence="1" type="ORF">B5L96_10480</name>
    <name evidence="2" type="ORF">B6I68_29915</name>
    <name evidence="3" type="ORF">DM078_29160</name>
</gene>
<organism evidence="1 4">
    <name type="scientific">Klebsiella pneumoniae</name>
    <dbReference type="NCBI Taxonomy" id="573"/>
    <lineage>
        <taxon>Bacteria</taxon>
        <taxon>Pseudomonadati</taxon>
        <taxon>Pseudomonadota</taxon>
        <taxon>Gammaproteobacteria</taxon>
        <taxon>Enterobacterales</taxon>
        <taxon>Enterobacteriaceae</taxon>
        <taxon>Klebsiella/Raoultella group</taxon>
        <taxon>Klebsiella</taxon>
        <taxon>Klebsiella pneumoniae complex</taxon>
    </lineage>
</organism>
<evidence type="ECO:0000313" key="2">
    <source>
        <dbReference type="EMBL" id="PLE24083.1"/>
    </source>
</evidence>
<reference evidence="1 4" key="2">
    <citation type="submission" date="2017-03" db="EMBL/GenBank/DDBJ databases">
        <authorList>
            <person name="Fouts D."/>
            <person name="Stalin M.J."/>
            <person name="Chen L."/>
            <person name="Wright M."/>
            <person name="Sutton G."/>
            <person name="Nguyen K."/>
            <person name="Vanduin D."/>
            <person name="Rojas L."/>
            <person name="Hujer A."/>
            <person name="Hujer K."/>
            <person name="Bonomo R."/>
            <person name="Kreiswirth B."/>
            <person name="Adams M."/>
        </authorList>
    </citation>
    <scope>NUCLEOTIDE SEQUENCE [LARGE SCALE GENOMIC DNA]</scope>
    <source>
        <strain evidence="1 4">39383</strain>
    </source>
</reference>
<dbReference type="Gene3D" id="3.30.479.10">
    <property type="entry name" value="6-pyruvoyl tetrahydropterin synthase/QueD"/>
    <property type="match status" value="2"/>
</dbReference>
<evidence type="ECO:0000313" key="3">
    <source>
        <dbReference type="EMBL" id="RBZ15652.1"/>
    </source>
</evidence>
<evidence type="ECO:0000313" key="5">
    <source>
        <dbReference type="Proteomes" id="UP000234439"/>
    </source>
</evidence>
<dbReference type="EMBL" id="QOHW01000059">
    <property type="protein sequence ID" value="RBZ15652.1"/>
    <property type="molecule type" value="Genomic_DNA"/>
</dbReference>
<dbReference type="SUPFAM" id="SSF55620">
    <property type="entry name" value="Tetrahydrobiopterin biosynthesis enzymes-like"/>
    <property type="match status" value="2"/>
</dbReference>
<accession>A0A1W6GZL1</accession>
<dbReference type="EMBL" id="NCMJ01000238">
    <property type="protein sequence ID" value="PLE24083.1"/>
    <property type="molecule type" value="Genomic_DNA"/>
</dbReference>
<dbReference type="Proteomes" id="UP000196447">
    <property type="component" value="Unassembled WGS sequence"/>
</dbReference>
<reference evidence="3" key="3">
    <citation type="submission" date="2018-07" db="EMBL/GenBank/DDBJ databases">
        <authorList>
            <person name="Martins R.C."/>
            <person name="Perdigao-Neto L.V."/>
            <person name="Costa S.F."/>
            <person name="Levin A.S.S."/>
        </authorList>
    </citation>
    <scope>NUCLEOTIDE SEQUENCE</scope>
    <source>
        <strain evidence="3">BC_5001</strain>
    </source>
</reference>
<reference evidence="3" key="4">
    <citation type="submission" date="2018-08" db="EMBL/GenBank/DDBJ databases">
        <title>Klebsiella pneumoniae genome sequencing and assembly.</title>
        <authorList>
            <person name="Martins R.C.R."/>
            <person name="Perdigao-Neto L.V."/>
            <person name="Costa S.F."/>
            <person name="Levin A.S.S."/>
        </authorList>
    </citation>
    <scope>NUCLEOTIDE SEQUENCE</scope>
    <source>
        <strain evidence="3">BC_5001</strain>
    </source>
</reference>
<name>A0A1W6GZL1_KLEPN</name>